<organism evidence="1">
    <name type="scientific">Anguilla anguilla</name>
    <name type="common">European freshwater eel</name>
    <name type="synonym">Muraena anguilla</name>
    <dbReference type="NCBI Taxonomy" id="7936"/>
    <lineage>
        <taxon>Eukaryota</taxon>
        <taxon>Metazoa</taxon>
        <taxon>Chordata</taxon>
        <taxon>Craniata</taxon>
        <taxon>Vertebrata</taxon>
        <taxon>Euteleostomi</taxon>
        <taxon>Actinopterygii</taxon>
        <taxon>Neopterygii</taxon>
        <taxon>Teleostei</taxon>
        <taxon>Anguilliformes</taxon>
        <taxon>Anguillidae</taxon>
        <taxon>Anguilla</taxon>
    </lineage>
</organism>
<reference evidence="1" key="1">
    <citation type="submission" date="2014-11" db="EMBL/GenBank/DDBJ databases">
        <authorList>
            <person name="Amaro Gonzalez C."/>
        </authorList>
    </citation>
    <scope>NUCLEOTIDE SEQUENCE</scope>
</reference>
<proteinExistence type="predicted"/>
<evidence type="ECO:0000313" key="1">
    <source>
        <dbReference type="EMBL" id="JAH86372.1"/>
    </source>
</evidence>
<protein>
    <submittedName>
        <fullName evidence="1">Uncharacterized protein</fullName>
    </submittedName>
</protein>
<dbReference type="EMBL" id="GBXM01022205">
    <property type="protein sequence ID" value="JAH86372.1"/>
    <property type="molecule type" value="Transcribed_RNA"/>
</dbReference>
<reference evidence="1" key="2">
    <citation type="journal article" date="2015" name="Fish Shellfish Immunol.">
        <title>Early steps in the European eel (Anguilla anguilla)-Vibrio vulnificus interaction in the gills: Role of the RtxA13 toxin.</title>
        <authorList>
            <person name="Callol A."/>
            <person name="Pajuelo D."/>
            <person name="Ebbesson L."/>
            <person name="Teles M."/>
            <person name="MacKenzie S."/>
            <person name="Amaro C."/>
        </authorList>
    </citation>
    <scope>NUCLEOTIDE SEQUENCE</scope>
</reference>
<accession>A0A0E9W7P2</accession>
<sequence length="33" mass="3626">MKISSKTETFAPMSGIHSCLCLETNNCHCGRIL</sequence>
<dbReference type="AlphaFoldDB" id="A0A0E9W7P2"/>
<name>A0A0E9W7P2_ANGAN</name>